<dbReference type="InterPro" id="IPR042099">
    <property type="entry name" value="ANL_N_sf"/>
</dbReference>
<dbReference type="Pfam" id="PF00501">
    <property type="entry name" value="AMP-binding"/>
    <property type="match status" value="1"/>
</dbReference>
<dbReference type="InterPro" id="IPR000873">
    <property type="entry name" value="AMP-dep_synth/lig_dom"/>
</dbReference>
<dbReference type="AlphaFoldDB" id="A0A7M2X460"/>
<dbReference type="Gene3D" id="3.40.50.12780">
    <property type="entry name" value="N-terminal domain of ligase-like"/>
    <property type="match status" value="1"/>
</dbReference>
<organism evidence="3 4">
    <name type="scientific">Humisphaera borealis</name>
    <dbReference type="NCBI Taxonomy" id="2807512"/>
    <lineage>
        <taxon>Bacteria</taxon>
        <taxon>Pseudomonadati</taxon>
        <taxon>Planctomycetota</taxon>
        <taxon>Phycisphaerae</taxon>
        <taxon>Tepidisphaerales</taxon>
        <taxon>Tepidisphaeraceae</taxon>
        <taxon>Humisphaera</taxon>
    </lineage>
</organism>
<evidence type="ECO:0000313" key="4">
    <source>
        <dbReference type="Proteomes" id="UP000593765"/>
    </source>
</evidence>
<proteinExistence type="predicted"/>
<keyword evidence="4" id="KW-1185">Reference proteome</keyword>
<feature type="domain" description="AMP-dependent synthetase/ligase" evidence="1">
    <location>
        <begin position="82"/>
        <end position="277"/>
    </location>
</feature>
<sequence length="417" mass="45786">MPSDTVTLAQRQSLRYLLDSVRGSNAFYRRKLDGIDFEPDAGDLALLPFTTRAELQKDQEAHPPYGTNLTEPVEDYRRFHQTSGTHGRPMRWLDTPDSWQALTDCWCTIFTAAGVGASDRILFPFSFGPFLGFWVAFDGASRLGAMVIPAGGTSTLGRLQMIAENAVTVVCCTPTYALHMAEVAAGHGIDLAASTVKSLIVAGEPGGNIPEVRAKIEKAWGARLFDHHGMTEVGPVSFECHEKPGGLHINEEHYLAEVIDPSTLQAVPDGTPGELVLTTLLRKASPLIRYRTGDQVILTRGKCACGRYYARLEGGILGRVDDMFTVRGNNVFPSAVEAILRRFDEVAEFRLTVFDRGPLAAVQLEVEPVSATIDARSLCEKVSRTIHDELHFKAGVTPVEVGSLPRFEMKAKRFVRK</sequence>
<evidence type="ECO:0000259" key="1">
    <source>
        <dbReference type="Pfam" id="PF00501"/>
    </source>
</evidence>
<protein>
    <submittedName>
        <fullName evidence="3">AMP-binding protein</fullName>
    </submittedName>
</protein>
<dbReference type="PANTHER" id="PTHR43845">
    <property type="entry name" value="BLR5969 PROTEIN"/>
    <property type="match status" value="1"/>
</dbReference>
<dbReference type="SUPFAM" id="SSF56801">
    <property type="entry name" value="Acetyl-CoA synthetase-like"/>
    <property type="match status" value="1"/>
</dbReference>
<name>A0A7M2X460_9BACT</name>
<dbReference type="Pfam" id="PF14535">
    <property type="entry name" value="AMP-binding_C_2"/>
    <property type="match status" value="1"/>
</dbReference>
<gene>
    <name evidence="3" type="ORF">IPV69_17510</name>
</gene>
<evidence type="ECO:0000313" key="3">
    <source>
        <dbReference type="EMBL" id="QOV92455.1"/>
    </source>
</evidence>
<evidence type="ECO:0000259" key="2">
    <source>
        <dbReference type="Pfam" id="PF14535"/>
    </source>
</evidence>
<dbReference type="EMBL" id="CP063458">
    <property type="protein sequence ID" value="QOV92455.1"/>
    <property type="molecule type" value="Genomic_DNA"/>
</dbReference>
<accession>A0A7M2X460</accession>
<dbReference type="PANTHER" id="PTHR43845:SF1">
    <property type="entry name" value="BLR5969 PROTEIN"/>
    <property type="match status" value="1"/>
</dbReference>
<reference evidence="3 4" key="1">
    <citation type="submission" date="2020-10" db="EMBL/GenBank/DDBJ databases">
        <title>Wide distribution of Phycisphaera-like planctomycetes from WD2101 soil group in peatlands and genome analysis of the first cultivated representative.</title>
        <authorList>
            <person name="Dedysh S.N."/>
            <person name="Beletsky A.V."/>
            <person name="Ivanova A."/>
            <person name="Kulichevskaya I.S."/>
            <person name="Suzina N.E."/>
            <person name="Philippov D.A."/>
            <person name="Rakitin A.L."/>
            <person name="Mardanov A.V."/>
            <person name="Ravin N.V."/>
        </authorList>
    </citation>
    <scope>NUCLEOTIDE SEQUENCE [LARGE SCALE GENOMIC DNA]</scope>
    <source>
        <strain evidence="3 4">M1803</strain>
    </source>
</reference>
<dbReference type="Gene3D" id="3.30.300.30">
    <property type="match status" value="1"/>
</dbReference>
<feature type="domain" description="AMP-dependent ligase C-terminal" evidence="2">
    <location>
        <begin position="328"/>
        <end position="415"/>
    </location>
</feature>
<dbReference type="KEGG" id="hbs:IPV69_17510"/>
<dbReference type="InterPro" id="IPR028154">
    <property type="entry name" value="AMP-dep_Lig_C"/>
</dbReference>
<dbReference type="Proteomes" id="UP000593765">
    <property type="component" value="Chromosome"/>
</dbReference>
<dbReference type="InterPro" id="IPR045851">
    <property type="entry name" value="AMP-bd_C_sf"/>
</dbReference>